<keyword evidence="6" id="KW-1185">Reference proteome</keyword>
<gene>
    <name evidence="5" type="ORF">Psch_03584</name>
</gene>
<dbReference type="PROSITE" id="PS01031">
    <property type="entry name" value="SHSP"/>
    <property type="match status" value="1"/>
</dbReference>
<dbReference type="CDD" id="cd06464">
    <property type="entry name" value="ACD_sHsps-like"/>
    <property type="match status" value="1"/>
</dbReference>
<evidence type="ECO:0000313" key="5">
    <source>
        <dbReference type="EMBL" id="TEB04822.1"/>
    </source>
</evidence>
<dbReference type="Proteomes" id="UP000298324">
    <property type="component" value="Unassembled WGS sequence"/>
</dbReference>
<dbReference type="InterPro" id="IPR008978">
    <property type="entry name" value="HSP20-like_chaperone"/>
</dbReference>
<dbReference type="Gene3D" id="2.60.40.790">
    <property type="match status" value="1"/>
</dbReference>
<evidence type="ECO:0000259" key="4">
    <source>
        <dbReference type="PROSITE" id="PS01031"/>
    </source>
</evidence>
<evidence type="ECO:0000256" key="2">
    <source>
        <dbReference type="RuleBase" id="RU003616"/>
    </source>
</evidence>
<sequence length="196" mass="21929">MSYDQKDLLKFALDLYEKTKETGLSSYWNKDRLETVLEAIKKIDPGELSPFSHTGRDKKNQQENLQKDPQEDENHLFWKQETNPPQNAFTEPGQAGNVSPVSIYETAMDVNVQAILPGIVSHEDLHLLISQEGIELFGAKVPPGGSNPVDNFHKIIRLPATVEPSGATATYRKGLLSLSVPKKKPDPPKRIPVKFE</sequence>
<feature type="compositionally biased region" description="Basic and acidic residues" evidence="3">
    <location>
        <begin position="54"/>
        <end position="71"/>
    </location>
</feature>
<dbReference type="RefSeq" id="WP_190259137.1">
    <property type="nucleotide sequence ID" value="NZ_QFGA01000003.1"/>
</dbReference>
<comment type="similarity">
    <text evidence="1 2">Belongs to the small heat shock protein (HSP20) family.</text>
</comment>
<reference evidence="5 6" key="1">
    <citation type="journal article" date="2018" name="Environ. Microbiol.">
        <title>Novel energy conservation strategies and behaviour of Pelotomaculum schinkii driving syntrophic propionate catabolism.</title>
        <authorList>
            <person name="Hidalgo-Ahumada C.A.P."/>
            <person name="Nobu M.K."/>
            <person name="Narihiro T."/>
            <person name="Tamaki H."/>
            <person name="Liu W.T."/>
            <person name="Kamagata Y."/>
            <person name="Stams A.J.M."/>
            <person name="Imachi H."/>
            <person name="Sousa D.Z."/>
        </authorList>
    </citation>
    <scope>NUCLEOTIDE SEQUENCE [LARGE SCALE GENOMIC DNA]</scope>
    <source>
        <strain evidence="5 6">HH</strain>
    </source>
</reference>
<name>A0A4Y7R7T0_9FIRM</name>
<dbReference type="SUPFAM" id="SSF49764">
    <property type="entry name" value="HSP20-like chaperones"/>
    <property type="match status" value="1"/>
</dbReference>
<evidence type="ECO:0000313" key="6">
    <source>
        <dbReference type="Proteomes" id="UP000298324"/>
    </source>
</evidence>
<dbReference type="InterPro" id="IPR002068">
    <property type="entry name" value="A-crystallin/Hsp20_dom"/>
</dbReference>
<proteinExistence type="inferred from homology"/>
<feature type="region of interest" description="Disordered" evidence="3">
    <location>
        <begin position="47"/>
        <end position="71"/>
    </location>
</feature>
<organism evidence="5 6">
    <name type="scientific">Pelotomaculum schinkii</name>
    <dbReference type="NCBI Taxonomy" id="78350"/>
    <lineage>
        <taxon>Bacteria</taxon>
        <taxon>Bacillati</taxon>
        <taxon>Bacillota</taxon>
        <taxon>Clostridia</taxon>
        <taxon>Eubacteriales</taxon>
        <taxon>Desulfotomaculaceae</taxon>
        <taxon>Pelotomaculum</taxon>
    </lineage>
</organism>
<dbReference type="Pfam" id="PF00011">
    <property type="entry name" value="HSP20"/>
    <property type="match status" value="1"/>
</dbReference>
<comment type="caution">
    <text evidence="5">The sequence shown here is derived from an EMBL/GenBank/DDBJ whole genome shotgun (WGS) entry which is preliminary data.</text>
</comment>
<dbReference type="AlphaFoldDB" id="A0A4Y7R7T0"/>
<dbReference type="EMBL" id="QFGA01000003">
    <property type="protein sequence ID" value="TEB04822.1"/>
    <property type="molecule type" value="Genomic_DNA"/>
</dbReference>
<protein>
    <submittedName>
        <fullName evidence="5">Hsp20/alpha crystallin family protein</fullName>
    </submittedName>
</protein>
<evidence type="ECO:0000256" key="3">
    <source>
        <dbReference type="SAM" id="MobiDB-lite"/>
    </source>
</evidence>
<accession>A0A4Y7R7T0</accession>
<evidence type="ECO:0000256" key="1">
    <source>
        <dbReference type="PROSITE-ProRule" id="PRU00285"/>
    </source>
</evidence>
<feature type="domain" description="SHSP" evidence="4">
    <location>
        <begin position="92"/>
        <end position="196"/>
    </location>
</feature>